<accession>A0A0H5R5Z2</accession>
<name>A0A0H5R5Z2_9EUKA</name>
<organism evidence="1">
    <name type="scientific">Spongospora subterranea</name>
    <dbReference type="NCBI Taxonomy" id="70186"/>
    <lineage>
        <taxon>Eukaryota</taxon>
        <taxon>Sar</taxon>
        <taxon>Rhizaria</taxon>
        <taxon>Endomyxa</taxon>
        <taxon>Phytomyxea</taxon>
        <taxon>Plasmodiophorida</taxon>
        <taxon>Plasmodiophoridae</taxon>
        <taxon>Spongospora</taxon>
    </lineage>
</organism>
<proteinExistence type="predicted"/>
<sequence length="133" mass="14548">MAKAEDNAQELAQRLIDFSAIQNTKNFEYFENTEAGYYRLRALNASDPQNSGDGVQRKFVSALNSLLGPAAMAKLLNGKTPAYSGSLLIRGTSTFVSYFGILSTGYPSTICRLQKRDHLQNSGHRCGYSVGKS</sequence>
<evidence type="ECO:0000313" key="1">
    <source>
        <dbReference type="EMBL" id="CRZ03639.1"/>
    </source>
</evidence>
<dbReference type="EMBL" id="HACM01003197">
    <property type="protein sequence ID" value="CRZ03639.1"/>
    <property type="molecule type" value="Transcribed_RNA"/>
</dbReference>
<reference evidence="1" key="1">
    <citation type="submission" date="2015-04" db="EMBL/GenBank/DDBJ databases">
        <title>The genome sequence of the plant pathogenic Rhizarian Plasmodiophora brassicae reveals insights in its biotrophic life cycle and the origin of chitin synthesis.</title>
        <authorList>
            <person name="Schwelm A."/>
            <person name="Fogelqvist J."/>
            <person name="Knaust A."/>
            <person name="Julke S."/>
            <person name="Lilja T."/>
            <person name="Dhandapani V."/>
            <person name="Bonilla-Rosso G."/>
            <person name="Karlsson M."/>
            <person name="Shevchenko A."/>
            <person name="Choi S.R."/>
            <person name="Kim H.G."/>
            <person name="Park J.Y."/>
            <person name="Lim Y.P."/>
            <person name="Ludwig-Muller J."/>
            <person name="Dixelius C."/>
        </authorList>
    </citation>
    <scope>NUCLEOTIDE SEQUENCE</scope>
    <source>
        <tissue evidence="1">Potato root galls</tissue>
    </source>
</reference>
<dbReference type="AlphaFoldDB" id="A0A0H5R5Z2"/>
<protein>
    <submittedName>
        <fullName evidence="1">Uncharacterized protein</fullName>
    </submittedName>
</protein>